<protein>
    <recommendedName>
        <fullName evidence="3 9">DNA repair protein RecN</fullName>
    </recommendedName>
    <alternativeName>
        <fullName evidence="8 9">Recombination protein N</fullName>
    </alternativeName>
</protein>
<dbReference type="InterPro" id="IPR003593">
    <property type="entry name" value="AAA+_ATPase"/>
</dbReference>
<dbReference type="Gene3D" id="3.40.50.300">
    <property type="entry name" value="P-loop containing nucleotide triphosphate hydrolases"/>
    <property type="match status" value="2"/>
</dbReference>
<evidence type="ECO:0000313" key="12">
    <source>
        <dbReference type="Proteomes" id="UP001596492"/>
    </source>
</evidence>
<evidence type="ECO:0000256" key="9">
    <source>
        <dbReference type="PIRNR" id="PIRNR003128"/>
    </source>
</evidence>
<dbReference type="InterPro" id="IPR004604">
    <property type="entry name" value="DNA_recomb/repair_RecN"/>
</dbReference>
<keyword evidence="5 9" id="KW-0227">DNA damage</keyword>
<evidence type="ECO:0000256" key="5">
    <source>
        <dbReference type="ARBA" id="ARBA00022763"/>
    </source>
</evidence>
<proteinExistence type="inferred from homology"/>
<keyword evidence="7 9" id="KW-0234">DNA repair</keyword>
<organism evidence="11 12">
    <name type="scientific">Hirschia litorea</name>
    <dbReference type="NCBI Taxonomy" id="1199156"/>
    <lineage>
        <taxon>Bacteria</taxon>
        <taxon>Pseudomonadati</taxon>
        <taxon>Pseudomonadota</taxon>
        <taxon>Alphaproteobacteria</taxon>
        <taxon>Hyphomonadales</taxon>
        <taxon>Hyphomonadaceae</taxon>
        <taxon>Hirschia</taxon>
    </lineage>
</organism>
<keyword evidence="6" id="KW-0067">ATP-binding</keyword>
<dbReference type="RefSeq" id="WP_382167152.1">
    <property type="nucleotide sequence ID" value="NZ_JBHTBR010000005.1"/>
</dbReference>
<dbReference type="NCBIfam" id="TIGR00634">
    <property type="entry name" value="recN"/>
    <property type="match status" value="1"/>
</dbReference>
<dbReference type="PIRSF" id="PIRSF003128">
    <property type="entry name" value="RecN"/>
    <property type="match status" value="1"/>
</dbReference>
<comment type="caution">
    <text evidence="11">The sequence shown here is derived from an EMBL/GenBank/DDBJ whole genome shotgun (WGS) entry which is preliminary data.</text>
</comment>
<dbReference type="InterPro" id="IPR003395">
    <property type="entry name" value="RecF/RecN/SMC_N"/>
</dbReference>
<dbReference type="SMART" id="SM00382">
    <property type="entry name" value="AAA"/>
    <property type="match status" value="1"/>
</dbReference>
<evidence type="ECO:0000256" key="7">
    <source>
        <dbReference type="ARBA" id="ARBA00023204"/>
    </source>
</evidence>
<evidence type="ECO:0000256" key="4">
    <source>
        <dbReference type="ARBA" id="ARBA00022741"/>
    </source>
</evidence>
<sequence>MLIALSIRDFVLVRVLDLDLETGFTALTGETGAGKSILLAALGFALGAKTGRGAIRAGCDSATVIATFDPPANHPVRQLLHENDIELDNDEAIVIRRILRRNGPAKAYLNDAPVSARLLQSMSDLLVEVHGQHAGHSLLDVSQHRKLLDSFAESDAELNQCSLAWDGWRAAVEGRKAVEARLLRAQADREYLEFAVEELDKLDPHEGEAEALAQERLELQSAERVAGAVEDALKQLDKSNPEQALSSASRALGRAASMPVIMDSPDDAPLKVQLFAAADALERALIEASEAYASVSRLSSASDFCPTALENSETRLFALRAAARKYDVDVDQLAAVRDRMRMQLDEIEHSDQALAKAKTAEIEAQKAFVKAGKALSAKRCAAGAVLAASLKQELAPLKLEKAEFRVVLDPIPIEEAGPNGCDKISFEVRTNPGAEFGALHKIASGGEVARFALALKVCLAKDGQAGTLIFDEADVGVGGAVAAAIGQRMLQLSKGRQVLAITHSPQVAAMADIQWRISKGGVQQEDVDVDASLETAIDVLKAKQRKEEIARMLAGAEITKEARAAATRLLARA</sequence>
<dbReference type="Pfam" id="PF02463">
    <property type="entry name" value="SMC_N"/>
    <property type="match status" value="1"/>
</dbReference>
<dbReference type="EMBL" id="JBHTBR010000005">
    <property type="protein sequence ID" value="MFC7291913.1"/>
    <property type="molecule type" value="Genomic_DNA"/>
</dbReference>
<comment type="function">
    <text evidence="1 9">May be involved in recombinational repair of damaged DNA.</text>
</comment>
<dbReference type="InterPro" id="IPR027417">
    <property type="entry name" value="P-loop_NTPase"/>
</dbReference>
<comment type="similarity">
    <text evidence="2 9">Belongs to the RecN family.</text>
</comment>
<dbReference type="CDD" id="cd03241">
    <property type="entry name" value="ABC_RecN"/>
    <property type="match status" value="1"/>
</dbReference>
<evidence type="ECO:0000256" key="3">
    <source>
        <dbReference type="ARBA" id="ARBA00021315"/>
    </source>
</evidence>
<evidence type="ECO:0000256" key="2">
    <source>
        <dbReference type="ARBA" id="ARBA00009441"/>
    </source>
</evidence>
<name>A0ABW2IM04_9PROT</name>
<evidence type="ECO:0000259" key="10">
    <source>
        <dbReference type="SMART" id="SM00382"/>
    </source>
</evidence>
<accession>A0ABW2IM04</accession>
<dbReference type="PANTHER" id="PTHR11059">
    <property type="entry name" value="DNA REPAIR PROTEIN RECN"/>
    <property type="match status" value="1"/>
</dbReference>
<evidence type="ECO:0000256" key="8">
    <source>
        <dbReference type="ARBA" id="ARBA00033408"/>
    </source>
</evidence>
<keyword evidence="4" id="KW-0547">Nucleotide-binding</keyword>
<gene>
    <name evidence="11" type="primary">recN</name>
    <name evidence="11" type="ORF">ACFQS8_09825</name>
</gene>
<evidence type="ECO:0000256" key="1">
    <source>
        <dbReference type="ARBA" id="ARBA00003618"/>
    </source>
</evidence>
<keyword evidence="12" id="KW-1185">Reference proteome</keyword>
<dbReference type="Proteomes" id="UP001596492">
    <property type="component" value="Unassembled WGS sequence"/>
</dbReference>
<reference evidence="12" key="1">
    <citation type="journal article" date="2019" name="Int. J. Syst. Evol. Microbiol.">
        <title>The Global Catalogue of Microorganisms (GCM) 10K type strain sequencing project: providing services to taxonomists for standard genome sequencing and annotation.</title>
        <authorList>
            <consortium name="The Broad Institute Genomics Platform"/>
            <consortium name="The Broad Institute Genome Sequencing Center for Infectious Disease"/>
            <person name="Wu L."/>
            <person name="Ma J."/>
        </authorList>
    </citation>
    <scope>NUCLEOTIDE SEQUENCE [LARGE SCALE GENOMIC DNA]</scope>
    <source>
        <strain evidence="12">CCUG 51308</strain>
    </source>
</reference>
<evidence type="ECO:0000256" key="6">
    <source>
        <dbReference type="ARBA" id="ARBA00022840"/>
    </source>
</evidence>
<feature type="domain" description="AAA+ ATPase" evidence="10">
    <location>
        <begin position="21"/>
        <end position="521"/>
    </location>
</feature>
<dbReference type="SUPFAM" id="SSF52540">
    <property type="entry name" value="P-loop containing nucleoside triphosphate hydrolases"/>
    <property type="match status" value="1"/>
</dbReference>
<evidence type="ECO:0000313" key="11">
    <source>
        <dbReference type="EMBL" id="MFC7291913.1"/>
    </source>
</evidence>
<dbReference type="PANTHER" id="PTHR11059:SF0">
    <property type="entry name" value="DNA REPAIR PROTEIN RECN"/>
    <property type="match status" value="1"/>
</dbReference>